<dbReference type="Proteomes" id="UP001497497">
    <property type="component" value="Unassembled WGS sequence"/>
</dbReference>
<comment type="caution">
    <text evidence="1">The sequence shown here is derived from an EMBL/GenBank/DDBJ whole genome shotgun (WGS) entry which is preliminary data.</text>
</comment>
<feature type="non-terminal residue" evidence="1">
    <location>
        <position position="132"/>
    </location>
</feature>
<evidence type="ECO:0000313" key="1">
    <source>
        <dbReference type="EMBL" id="CAL1526500.1"/>
    </source>
</evidence>
<dbReference type="EMBL" id="CAXITT010000006">
    <property type="protein sequence ID" value="CAL1526500.1"/>
    <property type="molecule type" value="Genomic_DNA"/>
</dbReference>
<dbReference type="AlphaFoldDB" id="A0AAV2GYJ6"/>
<name>A0AAV2GYJ6_LYMST</name>
<gene>
    <name evidence="1" type="ORF">GSLYS_00000677001</name>
</gene>
<protein>
    <submittedName>
        <fullName evidence="1">Uncharacterized protein</fullName>
    </submittedName>
</protein>
<reference evidence="1 2" key="1">
    <citation type="submission" date="2024-04" db="EMBL/GenBank/DDBJ databases">
        <authorList>
            <consortium name="Genoscope - CEA"/>
            <person name="William W."/>
        </authorList>
    </citation>
    <scope>NUCLEOTIDE SEQUENCE [LARGE SCALE GENOMIC DNA]</scope>
</reference>
<proteinExistence type="predicted"/>
<evidence type="ECO:0000313" key="2">
    <source>
        <dbReference type="Proteomes" id="UP001497497"/>
    </source>
</evidence>
<sequence length="132" mass="14443">MHRLLNILTVFLSNQKESMSQAQDQDLDRITPTNNSRLCLKTSQLLTDATLLLNMNPMSDAALCHIVTNYQAGSQILVAAEPSDIQVLSDFICHYCSLLYVVDGQAAQILQVSALDVMSRIRSVTGTKGTTA</sequence>
<keyword evidence="2" id="KW-1185">Reference proteome</keyword>
<accession>A0AAV2GYJ6</accession>
<organism evidence="1 2">
    <name type="scientific">Lymnaea stagnalis</name>
    <name type="common">Great pond snail</name>
    <name type="synonym">Helix stagnalis</name>
    <dbReference type="NCBI Taxonomy" id="6523"/>
    <lineage>
        <taxon>Eukaryota</taxon>
        <taxon>Metazoa</taxon>
        <taxon>Spiralia</taxon>
        <taxon>Lophotrochozoa</taxon>
        <taxon>Mollusca</taxon>
        <taxon>Gastropoda</taxon>
        <taxon>Heterobranchia</taxon>
        <taxon>Euthyneura</taxon>
        <taxon>Panpulmonata</taxon>
        <taxon>Hygrophila</taxon>
        <taxon>Lymnaeoidea</taxon>
        <taxon>Lymnaeidae</taxon>
        <taxon>Lymnaea</taxon>
    </lineage>
</organism>